<keyword evidence="1" id="KW-0732">Signal</keyword>
<feature type="signal peptide" evidence="1">
    <location>
        <begin position="1"/>
        <end position="17"/>
    </location>
</feature>
<feature type="chain" id="PRO_5023885853" evidence="1">
    <location>
        <begin position="18"/>
        <end position="155"/>
    </location>
</feature>
<gene>
    <name evidence="3" type="primary">Q8NJS2</name>
</gene>
<dbReference type="InterPro" id="IPR033121">
    <property type="entry name" value="PEPTIDASE_A1"/>
</dbReference>
<dbReference type="Gene3D" id="2.40.70.10">
    <property type="entry name" value="Acid Proteases"/>
    <property type="match status" value="1"/>
</dbReference>
<evidence type="ECO:0000259" key="2">
    <source>
        <dbReference type="PROSITE" id="PS51767"/>
    </source>
</evidence>
<dbReference type="AlphaFoldDB" id="A0A5K1JVK6"/>
<feature type="domain" description="Peptidase A1" evidence="2">
    <location>
        <begin position="84"/>
        <end position="155"/>
    </location>
</feature>
<evidence type="ECO:0000256" key="1">
    <source>
        <dbReference type="SAM" id="SignalP"/>
    </source>
</evidence>
<organism evidence="3">
    <name type="scientific">Ganoderma boninense</name>
    <dbReference type="NCBI Taxonomy" id="34458"/>
    <lineage>
        <taxon>Eukaryota</taxon>
        <taxon>Fungi</taxon>
        <taxon>Dikarya</taxon>
        <taxon>Basidiomycota</taxon>
        <taxon>Agaricomycotina</taxon>
        <taxon>Agaricomycetes</taxon>
        <taxon>Polyporales</taxon>
        <taxon>Polyporaceae</taxon>
        <taxon>Ganoderma</taxon>
    </lineage>
</organism>
<dbReference type="PROSITE" id="PS51767">
    <property type="entry name" value="PEPTIDASE_A1"/>
    <property type="match status" value="1"/>
</dbReference>
<protein>
    <submittedName>
        <fullName evidence="3">Aspartyl proteinase</fullName>
    </submittedName>
</protein>
<evidence type="ECO:0000313" key="3">
    <source>
        <dbReference type="EMBL" id="VWO95088.1"/>
    </source>
</evidence>
<dbReference type="SUPFAM" id="SSF50630">
    <property type="entry name" value="Acid proteases"/>
    <property type="match status" value="1"/>
</dbReference>
<dbReference type="InterPro" id="IPR021109">
    <property type="entry name" value="Peptidase_aspartic_dom_sf"/>
</dbReference>
<reference evidence="3" key="1">
    <citation type="submission" date="2019-10" db="EMBL/GenBank/DDBJ databases">
        <authorList>
            <person name="Nor Muhammad N."/>
        </authorList>
    </citation>
    <scope>NUCLEOTIDE SEQUENCE</scope>
</reference>
<sequence length="155" mass="16081">MARISTLLSLYMTVVAASGTPVVIRDSPISLPLVRRFNLNSTGAGAILAADRARAEVLKNVGFSKGANISKRENFVVSNADICYTAEVGIGSPPTTYKLIVDTGSANTFVGANKSYVKTSTSHDTGKAVVSLLAFMGTGGAWVLTVTLPAAPFSP</sequence>
<proteinExistence type="predicted"/>
<name>A0A5K1JVK6_9APHY</name>
<accession>A0A5K1JVK6</accession>
<dbReference type="EMBL" id="LR724498">
    <property type="protein sequence ID" value="VWO95088.1"/>
    <property type="molecule type" value="Genomic_DNA"/>
</dbReference>
<dbReference type="Pfam" id="PF00026">
    <property type="entry name" value="Asp"/>
    <property type="match status" value="1"/>
</dbReference>